<evidence type="ECO:0000313" key="2">
    <source>
        <dbReference type="Proteomes" id="UP000257109"/>
    </source>
</evidence>
<dbReference type="EMBL" id="QJKJ01005673">
    <property type="protein sequence ID" value="RDX89431.1"/>
    <property type="molecule type" value="Genomic_DNA"/>
</dbReference>
<gene>
    <name evidence="1" type="ORF">CR513_28844</name>
</gene>
<dbReference type="OrthoDB" id="1427460at2759"/>
<feature type="non-terminal residue" evidence="1">
    <location>
        <position position="1"/>
    </location>
</feature>
<keyword evidence="2" id="KW-1185">Reference proteome</keyword>
<sequence length="78" mass="8868">MDGASLHTGGSIPHRLHWKRMEAKGIDPLLSEFYFCTHRKKDQSWVGPHAKSTYFEKRKFELSSQNSTFAPGEDGVDS</sequence>
<evidence type="ECO:0000313" key="1">
    <source>
        <dbReference type="EMBL" id="RDX89431.1"/>
    </source>
</evidence>
<reference evidence="1" key="1">
    <citation type="submission" date="2018-05" db="EMBL/GenBank/DDBJ databases">
        <title>Draft genome of Mucuna pruriens seed.</title>
        <authorList>
            <person name="Nnadi N.E."/>
            <person name="Vos R."/>
            <person name="Hasami M.H."/>
            <person name="Devisetty U.K."/>
            <person name="Aguiy J.C."/>
        </authorList>
    </citation>
    <scope>NUCLEOTIDE SEQUENCE [LARGE SCALE GENOMIC DNA]</scope>
    <source>
        <strain evidence="1">JCA_2017</strain>
    </source>
</reference>
<comment type="caution">
    <text evidence="1">The sequence shown here is derived from an EMBL/GenBank/DDBJ whole genome shotgun (WGS) entry which is preliminary data.</text>
</comment>
<organism evidence="1 2">
    <name type="scientific">Mucuna pruriens</name>
    <name type="common">Velvet bean</name>
    <name type="synonym">Dolichos pruriens</name>
    <dbReference type="NCBI Taxonomy" id="157652"/>
    <lineage>
        <taxon>Eukaryota</taxon>
        <taxon>Viridiplantae</taxon>
        <taxon>Streptophyta</taxon>
        <taxon>Embryophyta</taxon>
        <taxon>Tracheophyta</taxon>
        <taxon>Spermatophyta</taxon>
        <taxon>Magnoliopsida</taxon>
        <taxon>eudicotyledons</taxon>
        <taxon>Gunneridae</taxon>
        <taxon>Pentapetalae</taxon>
        <taxon>rosids</taxon>
        <taxon>fabids</taxon>
        <taxon>Fabales</taxon>
        <taxon>Fabaceae</taxon>
        <taxon>Papilionoideae</taxon>
        <taxon>50 kb inversion clade</taxon>
        <taxon>NPAAA clade</taxon>
        <taxon>indigoferoid/millettioid clade</taxon>
        <taxon>Phaseoleae</taxon>
        <taxon>Mucuna</taxon>
    </lineage>
</organism>
<proteinExistence type="predicted"/>
<accession>A0A371GFV5</accession>
<name>A0A371GFV5_MUCPR</name>
<dbReference type="AlphaFoldDB" id="A0A371GFV5"/>
<dbReference type="Proteomes" id="UP000257109">
    <property type="component" value="Unassembled WGS sequence"/>
</dbReference>
<protein>
    <submittedName>
        <fullName evidence="1">Uncharacterized protein</fullName>
    </submittedName>
</protein>